<evidence type="ECO:0008006" key="5">
    <source>
        <dbReference type="Google" id="ProtNLM"/>
    </source>
</evidence>
<feature type="domain" description="DUF2089" evidence="1">
    <location>
        <begin position="41"/>
        <end position="87"/>
    </location>
</feature>
<organism evidence="3 4">
    <name type="scientific">Tepidiforma thermophila (strain KCTC 52669 / CGMCC 1.13589 / G233)</name>
    <dbReference type="NCBI Taxonomy" id="2761530"/>
    <lineage>
        <taxon>Bacteria</taxon>
        <taxon>Bacillati</taxon>
        <taxon>Chloroflexota</taxon>
        <taxon>Tepidiformia</taxon>
        <taxon>Tepidiformales</taxon>
        <taxon>Tepidiformaceae</taxon>
        <taxon>Tepidiforma</taxon>
    </lineage>
</organism>
<sequence>MARLIGACPSCDSPMIVRRLECPECGTGVDGHFDAGPLARLNREQLAFVETFLRARGKIKDVEEELGISYPTVVARLNDVLVALGFETGEDPRDAERRQRILDELAAGRISAAEAAEQLRALAARDG</sequence>
<name>A0A2A9HCH0_TEPT2</name>
<dbReference type="EMBL" id="PDJQ01000001">
    <property type="protein sequence ID" value="PFG72871.1"/>
    <property type="molecule type" value="Genomic_DNA"/>
</dbReference>
<dbReference type="RefSeq" id="WP_098502371.1">
    <property type="nucleotide sequence ID" value="NZ_PDJQ01000001.1"/>
</dbReference>
<dbReference type="InterPro" id="IPR053957">
    <property type="entry name" value="DUF2089_Zn_ribbon"/>
</dbReference>
<comment type="caution">
    <text evidence="3">The sequence shown here is derived from an EMBL/GenBank/DDBJ whole genome shotgun (WGS) entry which is preliminary data.</text>
</comment>
<proteinExistence type="predicted"/>
<dbReference type="Pfam" id="PF09862">
    <property type="entry name" value="DUF2089"/>
    <property type="match status" value="1"/>
</dbReference>
<gene>
    <name evidence="3" type="ORF">A9A59_0064</name>
</gene>
<evidence type="ECO:0000313" key="3">
    <source>
        <dbReference type="EMBL" id="PFG72871.1"/>
    </source>
</evidence>
<reference evidence="3 4" key="1">
    <citation type="submission" date="2017-09" db="EMBL/GenBank/DDBJ databases">
        <title>Sequencing the genomes of two abundant thermophiles in Great Basin hot springs: Thermocrinis jamiesonii and novel Chloroflexi Thermoflexus hugenholtzii.</title>
        <authorList>
            <person name="Hedlund B."/>
        </authorList>
    </citation>
    <scope>NUCLEOTIDE SEQUENCE [LARGE SCALE GENOMIC DNA]</scope>
    <source>
        <strain evidence="3 4">G233</strain>
    </source>
</reference>
<evidence type="ECO:0000259" key="1">
    <source>
        <dbReference type="Pfam" id="PF09862"/>
    </source>
</evidence>
<accession>A0A2A9HCH0</accession>
<feature type="domain" description="DUF2089" evidence="2">
    <location>
        <begin position="8"/>
        <end position="38"/>
    </location>
</feature>
<dbReference type="InterPro" id="IPR018658">
    <property type="entry name" value="DUF2089"/>
</dbReference>
<evidence type="ECO:0000259" key="2">
    <source>
        <dbReference type="Pfam" id="PF22747"/>
    </source>
</evidence>
<protein>
    <recommendedName>
        <fullName evidence="5">DUF2089 domain-containing protein</fullName>
    </recommendedName>
</protein>
<dbReference type="Proteomes" id="UP000223071">
    <property type="component" value="Unassembled WGS sequence"/>
</dbReference>
<dbReference type="AlphaFoldDB" id="A0A2A9HCH0"/>
<dbReference type="Pfam" id="PF22747">
    <property type="entry name" value="Zn_ribbon_DUF2089"/>
    <property type="match status" value="1"/>
</dbReference>
<evidence type="ECO:0000313" key="4">
    <source>
        <dbReference type="Proteomes" id="UP000223071"/>
    </source>
</evidence>
<keyword evidence="4" id="KW-1185">Reference proteome</keyword>